<feature type="transmembrane region" description="Helical" evidence="1">
    <location>
        <begin position="146"/>
        <end position="165"/>
    </location>
</feature>
<feature type="transmembrane region" description="Helical" evidence="1">
    <location>
        <begin position="6"/>
        <end position="24"/>
    </location>
</feature>
<comment type="caution">
    <text evidence="2">The sequence shown here is derived from an EMBL/GenBank/DDBJ whole genome shotgun (WGS) entry which is preliminary data.</text>
</comment>
<feature type="transmembrane region" description="Helical" evidence="1">
    <location>
        <begin position="105"/>
        <end position="126"/>
    </location>
</feature>
<organism evidence="2 3">
    <name type="scientific">Pseudoalteromonas rubra</name>
    <dbReference type="NCBI Taxonomy" id="43658"/>
    <lineage>
        <taxon>Bacteria</taxon>
        <taxon>Pseudomonadati</taxon>
        <taxon>Pseudomonadota</taxon>
        <taxon>Gammaproteobacteria</taxon>
        <taxon>Alteromonadales</taxon>
        <taxon>Pseudoalteromonadaceae</taxon>
        <taxon>Pseudoalteromonas</taxon>
    </lineage>
</organism>
<proteinExistence type="predicted"/>
<accession>A0A5S3WQY7</accession>
<evidence type="ECO:0000313" key="2">
    <source>
        <dbReference type="EMBL" id="TMP31389.1"/>
    </source>
</evidence>
<protein>
    <submittedName>
        <fullName evidence="2">Uncharacterized protein</fullName>
    </submittedName>
</protein>
<keyword evidence="1" id="KW-1133">Transmembrane helix</keyword>
<feature type="transmembrane region" description="Helical" evidence="1">
    <location>
        <begin position="31"/>
        <end position="51"/>
    </location>
</feature>
<evidence type="ECO:0000256" key="1">
    <source>
        <dbReference type="SAM" id="Phobius"/>
    </source>
</evidence>
<reference evidence="3" key="2">
    <citation type="submission" date="2019-06" db="EMBL/GenBank/DDBJ databases">
        <title>Co-occurence of chitin degradation, pigmentation and bioactivity in marine Pseudoalteromonas.</title>
        <authorList>
            <person name="Sonnenschein E.C."/>
            <person name="Bech P.K."/>
        </authorList>
    </citation>
    <scope>NUCLEOTIDE SEQUENCE [LARGE SCALE GENOMIC DNA]</scope>
    <source>
        <strain evidence="3">S2676</strain>
    </source>
</reference>
<keyword evidence="1" id="KW-0472">Membrane</keyword>
<dbReference type="OrthoDB" id="6291204at2"/>
<feature type="transmembrane region" description="Helical" evidence="1">
    <location>
        <begin position="57"/>
        <end position="74"/>
    </location>
</feature>
<name>A0A5S3WQY7_9GAMM</name>
<gene>
    <name evidence="2" type="ORF">CWB99_03800</name>
</gene>
<keyword evidence="1" id="KW-0812">Transmembrane</keyword>
<sequence length="178" mass="20637">MKEVYAIMEYAPLIVILLGLVISWNVATARWFLLAYGLFEIIDLVTLPITLQWSTHYYLADIGMSLIFVLPIVYRRNLALRLHVLSGSQYFKKVYRLQTLSAQECTILLLIALMCIANLITWLEVLAYKYYVIDSAPFKLYIRDNFMLVMHIVLCLSMFAFAMSAKVRETYAERESAL</sequence>
<dbReference type="AlphaFoldDB" id="A0A5S3WQY7"/>
<evidence type="ECO:0000313" key="3">
    <source>
        <dbReference type="Proteomes" id="UP000310249"/>
    </source>
</evidence>
<dbReference type="RefSeq" id="WP_138550668.1">
    <property type="nucleotide sequence ID" value="NZ_PNCH01000014.1"/>
</dbReference>
<reference evidence="2 3" key="1">
    <citation type="submission" date="2018-01" db="EMBL/GenBank/DDBJ databases">
        <authorList>
            <person name="Paulsen S."/>
            <person name="Gram L.K."/>
        </authorList>
    </citation>
    <scope>NUCLEOTIDE SEQUENCE [LARGE SCALE GENOMIC DNA]</scope>
    <source>
        <strain evidence="2 3">S2676</strain>
    </source>
</reference>
<dbReference type="EMBL" id="PNCI01000008">
    <property type="protein sequence ID" value="TMP31389.1"/>
    <property type="molecule type" value="Genomic_DNA"/>
</dbReference>
<dbReference type="Proteomes" id="UP000310249">
    <property type="component" value="Unassembled WGS sequence"/>
</dbReference>